<name>A0AA86VL03_9FABA</name>
<feature type="non-terminal residue" evidence="1">
    <location>
        <position position="1"/>
    </location>
</feature>
<sequence length="124" mass="14074">GSRRRLGGKTEVRRFGRDSDAELLRVHSGGWSGVRGGDYGARLRWLKVGIEGQGAVSRRERGREGEGKVGVFRGGAASLRLIRWWWELAEWLGARPRLVVADRAVDWRWPELRVEVRIGVEGER</sequence>
<proteinExistence type="predicted"/>
<dbReference type="Gramene" id="rna-AYBTSS11_LOCUS20369">
    <property type="protein sequence ID" value="CAJ1964537.1"/>
    <property type="gene ID" value="gene-AYBTSS11_LOCUS20369"/>
</dbReference>
<gene>
    <name evidence="1" type="ORF">AYBTSS11_LOCUS20369</name>
</gene>
<protein>
    <submittedName>
        <fullName evidence="1">Uncharacterized protein</fullName>
    </submittedName>
</protein>
<dbReference type="EMBL" id="OY731403">
    <property type="protein sequence ID" value="CAJ1964537.1"/>
    <property type="molecule type" value="Genomic_DNA"/>
</dbReference>
<reference evidence="1" key="1">
    <citation type="submission" date="2023-10" db="EMBL/GenBank/DDBJ databases">
        <authorList>
            <person name="Domelevo Entfellner J.-B."/>
        </authorList>
    </citation>
    <scope>NUCLEOTIDE SEQUENCE</scope>
</reference>
<dbReference type="Proteomes" id="UP001189624">
    <property type="component" value="Chromosome 6"/>
</dbReference>
<accession>A0AA86VL03</accession>
<dbReference type="AlphaFoldDB" id="A0AA86VL03"/>
<evidence type="ECO:0000313" key="2">
    <source>
        <dbReference type="Proteomes" id="UP001189624"/>
    </source>
</evidence>
<keyword evidence="2" id="KW-1185">Reference proteome</keyword>
<organism evidence="1 2">
    <name type="scientific">Sphenostylis stenocarpa</name>
    <dbReference type="NCBI Taxonomy" id="92480"/>
    <lineage>
        <taxon>Eukaryota</taxon>
        <taxon>Viridiplantae</taxon>
        <taxon>Streptophyta</taxon>
        <taxon>Embryophyta</taxon>
        <taxon>Tracheophyta</taxon>
        <taxon>Spermatophyta</taxon>
        <taxon>Magnoliopsida</taxon>
        <taxon>eudicotyledons</taxon>
        <taxon>Gunneridae</taxon>
        <taxon>Pentapetalae</taxon>
        <taxon>rosids</taxon>
        <taxon>fabids</taxon>
        <taxon>Fabales</taxon>
        <taxon>Fabaceae</taxon>
        <taxon>Papilionoideae</taxon>
        <taxon>50 kb inversion clade</taxon>
        <taxon>NPAAA clade</taxon>
        <taxon>indigoferoid/millettioid clade</taxon>
        <taxon>Phaseoleae</taxon>
        <taxon>Sphenostylis</taxon>
    </lineage>
</organism>
<evidence type="ECO:0000313" key="1">
    <source>
        <dbReference type="EMBL" id="CAJ1964537.1"/>
    </source>
</evidence>